<keyword evidence="3" id="KW-1185">Reference proteome</keyword>
<accession>A0AAN7V0Y5</accession>
<organism evidence="2 3">
    <name type="scientific">Xylaria bambusicola</name>
    <dbReference type="NCBI Taxonomy" id="326684"/>
    <lineage>
        <taxon>Eukaryota</taxon>
        <taxon>Fungi</taxon>
        <taxon>Dikarya</taxon>
        <taxon>Ascomycota</taxon>
        <taxon>Pezizomycotina</taxon>
        <taxon>Sordariomycetes</taxon>
        <taxon>Xylariomycetidae</taxon>
        <taxon>Xylariales</taxon>
        <taxon>Xylariaceae</taxon>
        <taxon>Xylaria</taxon>
    </lineage>
</organism>
<reference evidence="2 3" key="1">
    <citation type="submission" date="2023-10" db="EMBL/GenBank/DDBJ databases">
        <title>Draft genome sequence of Xylaria bambusicola isolate GMP-LS, the root and basal stem rot pathogen of sugarcane in Indonesia.</title>
        <authorList>
            <person name="Selvaraj P."/>
            <person name="Muralishankar V."/>
            <person name="Muruganantham S."/>
            <person name="Sp S."/>
            <person name="Haryani S."/>
            <person name="Lau K.J.X."/>
            <person name="Naqvi N.I."/>
        </authorList>
    </citation>
    <scope>NUCLEOTIDE SEQUENCE [LARGE SCALE GENOMIC DNA]</scope>
    <source>
        <strain evidence="2">GMP-LS</strain>
    </source>
</reference>
<proteinExistence type="predicted"/>
<keyword evidence="1" id="KW-0732">Signal</keyword>
<evidence type="ECO:0000313" key="3">
    <source>
        <dbReference type="Proteomes" id="UP001305414"/>
    </source>
</evidence>
<dbReference type="EMBL" id="JAWHQM010000089">
    <property type="protein sequence ID" value="KAK5637031.1"/>
    <property type="molecule type" value="Genomic_DNA"/>
</dbReference>
<name>A0AAN7V0Y5_9PEZI</name>
<evidence type="ECO:0000256" key="1">
    <source>
        <dbReference type="SAM" id="SignalP"/>
    </source>
</evidence>
<dbReference type="AlphaFoldDB" id="A0AAN7V0Y5"/>
<dbReference type="Proteomes" id="UP001305414">
    <property type="component" value="Unassembled WGS sequence"/>
</dbReference>
<comment type="caution">
    <text evidence="2">The sequence shown here is derived from an EMBL/GenBank/DDBJ whole genome shotgun (WGS) entry which is preliminary data.</text>
</comment>
<feature type="chain" id="PRO_5043046879" evidence="1">
    <location>
        <begin position="26"/>
        <end position="115"/>
    </location>
</feature>
<evidence type="ECO:0000313" key="2">
    <source>
        <dbReference type="EMBL" id="KAK5637031.1"/>
    </source>
</evidence>
<gene>
    <name evidence="2" type="ORF">RRF57_012743</name>
</gene>
<protein>
    <submittedName>
        <fullName evidence="2">Uncharacterized protein</fullName>
    </submittedName>
</protein>
<sequence>MGSILIIVLLIGFLELMVNMTTCDAELRAMSSDYYLTCLTDDAFAECRNEYNTYCMSTGALATDSFHDCGGIRCQCTSYRDTYSGVKSIPDMSLLGLQAMLLEGGYESEILEELE</sequence>
<feature type="signal peptide" evidence="1">
    <location>
        <begin position="1"/>
        <end position="25"/>
    </location>
</feature>